<organism evidence="2 3">
    <name type="scientific">Azonexus fungiphilus</name>
    <dbReference type="NCBI Taxonomy" id="146940"/>
    <lineage>
        <taxon>Bacteria</taxon>
        <taxon>Pseudomonadati</taxon>
        <taxon>Pseudomonadota</taxon>
        <taxon>Betaproteobacteria</taxon>
        <taxon>Rhodocyclales</taxon>
        <taxon>Azonexaceae</taxon>
        <taxon>Azonexus</taxon>
    </lineage>
</organism>
<dbReference type="EMBL" id="RBXP01000011">
    <property type="protein sequence ID" value="RKT60503.1"/>
    <property type="molecule type" value="Genomic_DNA"/>
</dbReference>
<dbReference type="AlphaFoldDB" id="A0A495WIN6"/>
<keyword evidence="1" id="KW-0472">Membrane</keyword>
<reference evidence="2 3" key="1">
    <citation type="submission" date="2018-10" db="EMBL/GenBank/DDBJ databases">
        <title>Genomic Encyclopedia of Type Strains, Phase IV (KMG-IV): sequencing the most valuable type-strain genomes for metagenomic binning, comparative biology and taxonomic classification.</title>
        <authorList>
            <person name="Goeker M."/>
        </authorList>
    </citation>
    <scope>NUCLEOTIDE SEQUENCE [LARGE SCALE GENOMIC DNA]</scope>
    <source>
        <strain evidence="2 3">DSM 23841</strain>
    </source>
</reference>
<dbReference type="PANTHER" id="PTHR30441">
    <property type="entry name" value="DUF748 DOMAIN-CONTAINING PROTEIN"/>
    <property type="match status" value="1"/>
</dbReference>
<dbReference type="Proteomes" id="UP000270626">
    <property type="component" value="Unassembled WGS sequence"/>
</dbReference>
<keyword evidence="1" id="KW-1133">Transmembrane helix</keyword>
<comment type="caution">
    <text evidence="2">The sequence shown here is derived from an EMBL/GenBank/DDBJ whole genome shotgun (WGS) entry which is preliminary data.</text>
</comment>
<gene>
    <name evidence="2" type="ORF">DFR40_0638</name>
</gene>
<evidence type="ECO:0000256" key="1">
    <source>
        <dbReference type="SAM" id="Phobius"/>
    </source>
</evidence>
<proteinExistence type="predicted"/>
<dbReference type="PANTHER" id="PTHR30441:SF8">
    <property type="entry name" value="DUF748 DOMAIN-CONTAINING PROTEIN"/>
    <property type="match status" value="1"/>
</dbReference>
<sequence>MNSGQIYAKTPTGDEAVRQSTRVVQRNLRLVLVQVDGKLTVGELAQKIGNARLVENAIRELESGGYIVPLAGAAAAWEVGIPVAPRGDQQVSAISQFSTFGASRTPSLAGLEGRSSKFSSFGKPILPATRVDAEPRLEASPMPHEEVPEPLPGARRSPLGMLLAGLLILLLGAALVFFFYPYGGHKADVERAATGMLQVPVTVDGVSMRFLPAPALVIDGMRVEGGGKIDQVRLGAPWKLVFGGVDSLAAATLSGVRFTPAQLLALPGFDSRSLPLAALRQVTVEDFGLLLPGGTELASLNGRLQWSGGRFEQAVLETPDRGLLIKARPQSAAIALEIEGRAWKPGALPISFAALQARGVLYADRLQVSEIDTTVLGGVLKGDWLLTWSGSGLAMSGAALLARLDLRQVAAALAPALKIEGELAGNLRWQGQAGDWDGLWPALAAQLAGEVSRGVIHGVDLGEAARRGPGAQVRGGATRFDKLDAALTLDAGGLTMRNIRLDAGLMTASGQVAANAGGDIDGRLLLLARSSVATVRVPLLLGGRPGDIGLTVER</sequence>
<dbReference type="GO" id="GO:0005886">
    <property type="term" value="C:plasma membrane"/>
    <property type="evidence" value="ECO:0007669"/>
    <property type="project" value="TreeGrafter"/>
</dbReference>
<dbReference type="GO" id="GO:0090313">
    <property type="term" value="P:regulation of protein targeting to membrane"/>
    <property type="evidence" value="ECO:0007669"/>
    <property type="project" value="TreeGrafter"/>
</dbReference>
<evidence type="ECO:0000313" key="2">
    <source>
        <dbReference type="EMBL" id="RKT60503.1"/>
    </source>
</evidence>
<keyword evidence="3" id="KW-1185">Reference proteome</keyword>
<dbReference type="InterPro" id="IPR052894">
    <property type="entry name" value="AsmA-related"/>
</dbReference>
<evidence type="ECO:0000313" key="3">
    <source>
        <dbReference type="Proteomes" id="UP000270626"/>
    </source>
</evidence>
<dbReference type="OrthoDB" id="9179340at2"/>
<accession>A0A495WIN6</accession>
<keyword evidence="1" id="KW-0812">Transmembrane</keyword>
<name>A0A495WIN6_9RHOO</name>
<feature type="transmembrane region" description="Helical" evidence="1">
    <location>
        <begin position="159"/>
        <end position="180"/>
    </location>
</feature>
<protein>
    <submittedName>
        <fullName evidence="2">AsmA-like protein</fullName>
    </submittedName>
</protein>